<feature type="domain" description="FAD-binding FR-type" evidence="15">
    <location>
        <begin position="321"/>
        <end position="426"/>
    </location>
</feature>
<evidence type="ECO:0000313" key="16">
    <source>
        <dbReference type="EMBL" id="PUU73035.1"/>
    </source>
</evidence>
<comment type="subcellular location">
    <subcellularLocation>
        <location evidence="1">Cell membrane</location>
        <topology evidence="1">Multi-pass membrane protein</topology>
    </subcellularLocation>
</comment>
<dbReference type="Pfam" id="PF08022">
    <property type="entry name" value="FAD_binding_8"/>
    <property type="match status" value="1"/>
</dbReference>
<comment type="similarity">
    <text evidence="2">Belongs to the ferric reductase (FRE) family.</text>
</comment>
<dbReference type="InterPro" id="IPR013130">
    <property type="entry name" value="Fe3_Rdtase_TM_dom"/>
</dbReference>
<evidence type="ECO:0000256" key="10">
    <source>
        <dbReference type="ARBA" id="ARBA00023065"/>
    </source>
</evidence>
<feature type="transmembrane region" description="Helical" evidence="14">
    <location>
        <begin position="25"/>
        <end position="48"/>
    </location>
</feature>
<dbReference type="SFLD" id="SFLDS00052">
    <property type="entry name" value="Ferric_Reductase_Domain"/>
    <property type="match status" value="1"/>
</dbReference>
<dbReference type="SUPFAM" id="SSF63380">
    <property type="entry name" value="Riboflavin synthase domain-like"/>
    <property type="match status" value="1"/>
</dbReference>
<dbReference type="SUPFAM" id="SSF52343">
    <property type="entry name" value="Ferredoxin reductase-like, C-terminal NADP-linked domain"/>
    <property type="match status" value="1"/>
</dbReference>
<dbReference type="GO" id="GO:0015677">
    <property type="term" value="P:copper ion import"/>
    <property type="evidence" value="ECO:0007669"/>
    <property type="project" value="TreeGrafter"/>
</dbReference>
<evidence type="ECO:0000256" key="6">
    <source>
        <dbReference type="ARBA" id="ARBA00022692"/>
    </source>
</evidence>
<evidence type="ECO:0000256" key="5">
    <source>
        <dbReference type="ARBA" id="ARBA00022475"/>
    </source>
</evidence>
<feature type="transmembrane region" description="Helical" evidence="14">
    <location>
        <begin position="155"/>
        <end position="175"/>
    </location>
</feature>
<accession>A0A2T6ZC15</accession>
<keyword evidence="11 14" id="KW-0472">Membrane</keyword>
<evidence type="ECO:0000313" key="17">
    <source>
        <dbReference type="Proteomes" id="UP000244722"/>
    </source>
</evidence>
<dbReference type="InterPro" id="IPR013112">
    <property type="entry name" value="FAD-bd_8"/>
</dbReference>
<dbReference type="SFLD" id="SFLDG01168">
    <property type="entry name" value="Ferric_reductase_subgroup_(FRE"/>
    <property type="match status" value="1"/>
</dbReference>
<dbReference type="GO" id="GO:0052851">
    <property type="term" value="F:ferric-chelate reductase (NADPH) activity"/>
    <property type="evidence" value="ECO:0007669"/>
    <property type="project" value="UniProtKB-EC"/>
</dbReference>
<dbReference type="InterPro" id="IPR017938">
    <property type="entry name" value="Riboflavin_synthase-like_b-brl"/>
</dbReference>
<keyword evidence="17" id="KW-1185">Reference proteome</keyword>
<evidence type="ECO:0000256" key="12">
    <source>
        <dbReference type="ARBA" id="ARBA00023180"/>
    </source>
</evidence>
<feature type="transmembrane region" description="Helical" evidence="14">
    <location>
        <begin position="122"/>
        <end position="143"/>
    </location>
</feature>
<dbReference type="InterPro" id="IPR013121">
    <property type="entry name" value="Fe_red_NAD-bd_6"/>
</dbReference>
<sequence length="694" mass="76839">MSHSMHGSGGGELFPIPGDPYFAKIYWMFVGGAIGVGVLVHLGELLLYRQRLVDALISAASRALPEPARPKNFLVRWYATLTATAREAIYYTAPLIDAGRIPSSAGSRASWKKALPLNLPQLGCVLLIAANLSLLLSLVFYGWDVENRWNWEALAVHTGWITLAQLPLVFLLAGKRNLIGYATGTSYERLNWIHRWVARCMFITATIHLSYFLRTWAQYDYIERKFEIDIISRRGLCAWCVLLWIVLSSFAPIRGWRYELFVIQHVISFIAFVVMVRLHTPSNAHIYVWVPVAIFFLDRALRIIYMLYTNLAIFHPGRLGKPSRPFTCNATFHALSDKATKVVILDPPFGWRPGQHAFVSCHSLVPLQSHPFTITTLPSDNSLEFVIRTQKGGTGKLFDYACVLPVNKDKSKTVIIDGPYGQVRPLEQFDTVFLLAGGAGSTFIIPLLRDLVRLKRESKPMVTRKVRLVWVVRSSTQISWFAKEIADAMATLGRLDGLVLETSVYVTCGVLSALSSSSPSKNGLIDGEDSRAMYAEKAQGAAVEESELCGGDRCCCQEVLEDEDAIIEANKADGEKKQVCCCCSQSTVPHPKIPKTTTNTDLVGAQTQDSTSENSFAASLYLPPTHVFSGRPAIKALLNKELEKALGESAVVACGPAELIQKTRQVVVALSDERAVHKGTGAQGIYLHTESFSW</sequence>
<keyword evidence="9" id="KW-0560">Oxidoreductase</keyword>
<dbReference type="EMBL" id="NESQ01000423">
    <property type="protein sequence ID" value="PUU73035.1"/>
    <property type="molecule type" value="Genomic_DNA"/>
</dbReference>
<organism evidence="16 17">
    <name type="scientific">Tuber borchii</name>
    <name type="common">White truffle</name>
    <dbReference type="NCBI Taxonomy" id="42251"/>
    <lineage>
        <taxon>Eukaryota</taxon>
        <taxon>Fungi</taxon>
        <taxon>Dikarya</taxon>
        <taxon>Ascomycota</taxon>
        <taxon>Pezizomycotina</taxon>
        <taxon>Pezizomycetes</taxon>
        <taxon>Pezizales</taxon>
        <taxon>Tuberaceae</taxon>
        <taxon>Tuber</taxon>
    </lineage>
</organism>
<dbReference type="Gene3D" id="2.40.30.10">
    <property type="entry name" value="Translation factors"/>
    <property type="match status" value="1"/>
</dbReference>
<dbReference type="PANTHER" id="PTHR32361:SF9">
    <property type="entry name" value="FERRIC REDUCTASE TRANSMEMBRANE COMPONENT 3-RELATED"/>
    <property type="match status" value="1"/>
</dbReference>
<evidence type="ECO:0000256" key="1">
    <source>
        <dbReference type="ARBA" id="ARBA00004651"/>
    </source>
</evidence>
<reference evidence="16 17" key="1">
    <citation type="submission" date="2017-04" db="EMBL/GenBank/DDBJ databases">
        <title>Draft genome sequence of Tuber borchii Vittad., a whitish edible truffle.</title>
        <authorList>
            <consortium name="DOE Joint Genome Institute"/>
            <person name="Murat C."/>
            <person name="Kuo A."/>
            <person name="Barry K.W."/>
            <person name="Clum A."/>
            <person name="Dockter R.B."/>
            <person name="Fauchery L."/>
            <person name="Iotti M."/>
            <person name="Kohler A."/>
            <person name="Labutti K."/>
            <person name="Lindquist E.A."/>
            <person name="Lipzen A."/>
            <person name="Ohm R.A."/>
            <person name="Wang M."/>
            <person name="Grigoriev I.V."/>
            <person name="Zambonelli A."/>
            <person name="Martin F.M."/>
        </authorList>
    </citation>
    <scope>NUCLEOTIDE SEQUENCE [LARGE SCALE GENOMIC DNA]</scope>
    <source>
        <strain evidence="16 17">Tbo3840</strain>
    </source>
</reference>
<keyword evidence="6 14" id="KW-0812">Transmembrane</keyword>
<evidence type="ECO:0000256" key="8">
    <source>
        <dbReference type="ARBA" id="ARBA00022989"/>
    </source>
</evidence>
<feature type="transmembrane region" description="Helical" evidence="14">
    <location>
        <begin position="260"/>
        <end position="280"/>
    </location>
</feature>
<dbReference type="OrthoDB" id="3944240at2759"/>
<evidence type="ECO:0000256" key="2">
    <source>
        <dbReference type="ARBA" id="ARBA00006278"/>
    </source>
</evidence>
<proteinExistence type="inferred from homology"/>
<dbReference type="CDD" id="cd06186">
    <property type="entry name" value="NOX_Duox_like_FAD_NADP"/>
    <property type="match status" value="1"/>
</dbReference>
<evidence type="ECO:0000256" key="3">
    <source>
        <dbReference type="ARBA" id="ARBA00012668"/>
    </source>
</evidence>
<evidence type="ECO:0000256" key="9">
    <source>
        <dbReference type="ARBA" id="ARBA00023002"/>
    </source>
</evidence>
<evidence type="ECO:0000256" key="4">
    <source>
        <dbReference type="ARBA" id="ARBA00022448"/>
    </source>
</evidence>
<dbReference type="Pfam" id="PF01794">
    <property type="entry name" value="Ferric_reduct"/>
    <property type="match status" value="1"/>
</dbReference>
<dbReference type="PROSITE" id="PS51384">
    <property type="entry name" value="FAD_FR"/>
    <property type="match status" value="1"/>
</dbReference>
<dbReference type="GO" id="GO:0006826">
    <property type="term" value="P:iron ion transport"/>
    <property type="evidence" value="ECO:0007669"/>
    <property type="project" value="TreeGrafter"/>
</dbReference>
<protein>
    <recommendedName>
        <fullName evidence="3">ferric-chelate reductase (NADPH)</fullName>
        <ecNumber evidence="3">1.16.1.9</ecNumber>
    </recommendedName>
</protein>
<keyword evidence="8 14" id="KW-1133">Transmembrane helix</keyword>
<evidence type="ECO:0000259" key="15">
    <source>
        <dbReference type="PROSITE" id="PS51384"/>
    </source>
</evidence>
<comment type="caution">
    <text evidence="16">The sequence shown here is derived from an EMBL/GenBank/DDBJ whole genome shotgun (WGS) entry which is preliminary data.</text>
</comment>
<gene>
    <name evidence="16" type="ORF">B9Z19DRAFT_1197186</name>
</gene>
<feature type="transmembrane region" description="Helical" evidence="14">
    <location>
        <begin position="233"/>
        <end position="253"/>
    </location>
</feature>
<evidence type="ECO:0000256" key="7">
    <source>
        <dbReference type="ARBA" id="ARBA00022982"/>
    </source>
</evidence>
<feature type="transmembrane region" description="Helical" evidence="14">
    <location>
        <begin position="286"/>
        <end position="308"/>
    </location>
</feature>
<name>A0A2T6ZC15_TUBBO</name>
<evidence type="ECO:0000256" key="14">
    <source>
        <dbReference type="SAM" id="Phobius"/>
    </source>
</evidence>
<keyword evidence="7" id="KW-0249">Electron transport</keyword>
<evidence type="ECO:0000256" key="11">
    <source>
        <dbReference type="ARBA" id="ARBA00023136"/>
    </source>
</evidence>
<comment type="catalytic activity">
    <reaction evidence="13">
        <text>2 a Fe(II)-siderophore + NADP(+) + H(+) = 2 a Fe(III)-siderophore + NADPH</text>
        <dbReference type="Rhea" id="RHEA:28795"/>
        <dbReference type="Rhea" id="RHEA-COMP:11342"/>
        <dbReference type="Rhea" id="RHEA-COMP:11344"/>
        <dbReference type="ChEBI" id="CHEBI:15378"/>
        <dbReference type="ChEBI" id="CHEBI:29033"/>
        <dbReference type="ChEBI" id="CHEBI:29034"/>
        <dbReference type="ChEBI" id="CHEBI:57783"/>
        <dbReference type="ChEBI" id="CHEBI:58349"/>
        <dbReference type="EC" id="1.16.1.9"/>
    </reaction>
</comment>
<dbReference type="Gene3D" id="3.40.50.80">
    <property type="entry name" value="Nucleotide-binding domain of ferredoxin-NADP reductase (FNR) module"/>
    <property type="match status" value="1"/>
</dbReference>
<keyword evidence="12" id="KW-0325">Glycoprotein</keyword>
<dbReference type="AlphaFoldDB" id="A0A2T6ZC15"/>
<keyword evidence="5" id="KW-1003">Cell membrane</keyword>
<dbReference type="GO" id="GO:0006879">
    <property type="term" value="P:intracellular iron ion homeostasis"/>
    <property type="evidence" value="ECO:0007669"/>
    <property type="project" value="TreeGrafter"/>
</dbReference>
<dbReference type="InterPro" id="IPR017927">
    <property type="entry name" value="FAD-bd_FR_type"/>
</dbReference>
<dbReference type="PANTHER" id="PTHR32361">
    <property type="entry name" value="FERRIC/CUPRIC REDUCTASE TRANSMEMBRANE COMPONENT"/>
    <property type="match status" value="1"/>
</dbReference>
<dbReference type="Proteomes" id="UP000244722">
    <property type="component" value="Unassembled WGS sequence"/>
</dbReference>
<evidence type="ECO:0000256" key="13">
    <source>
        <dbReference type="ARBA" id="ARBA00048483"/>
    </source>
</evidence>
<dbReference type="EC" id="1.16.1.9" evidence="3"/>
<keyword evidence="4" id="KW-0813">Transport</keyword>
<dbReference type="STRING" id="42251.A0A2T6ZC15"/>
<dbReference type="InterPro" id="IPR051410">
    <property type="entry name" value="Ferric/Cupric_Reductase"/>
</dbReference>
<dbReference type="InterPro" id="IPR039261">
    <property type="entry name" value="FNR_nucleotide-bd"/>
</dbReference>
<dbReference type="GO" id="GO:0005886">
    <property type="term" value="C:plasma membrane"/>
    <property type="evidence" value="ECO:0007669"/>
    <property type="project" value="UniProtKB-SubCell"/>
</dbReference>
<keyword evidence="10" id="KW-0406">Ion transport</keyword>
<dbReference type="Pfam" id="PF08030">
    <property type="entry name" value="NAD_binding_6"/>
    <property type="match status" value="1"/>
</dbReference>